<dbReference type="OrthoDB" id="2804062at2759"/>
<comment type="caution">
    <text evidence="2">The sequence shown here is derived from an EMBL/GenBank/DDBJ whole genome shotgun (WGS) entry which is preliminary data.</text>
</comment>
<proteinExistence type="predicted"/>
<protein>
    <submittedName>
        <fullName evidence="2">Uncharacterized protein</fullName>
    </submittedName>
</protein>
<dbReference type="InParanoid" id="A0A409YY17"/>
<feature type="compositionally biased region" description="Basic and acidic residues" evidence="1">
    <location>
        <begin position="87"/>
        <end position="101"/>
    </location>
</feature>
<organism evidence="2 3">
    <name type="scientific">Panaeolus cyanescens</name>
    <dbReference type="NCBI Taxonomy" id="181874"/>
    <lineage>
        <taxon>Eukaryota</taxon>
        <taxon>Fungi</taxon>
        <taxon>Dikarya</taxon>
        <taxon>Basidiomycota</taxon>
        <taxon>Agaricomycotina</taxon>
        <taxon>Agaricomycetes</taxon>
        <taxon>Agaricomycetidae</taxon>
        <taxon>Agaricales</taxon>
        <taxon>Agaricineae</taxon>
        <taxon>Galeropsidaceae</taxon>
        <taxon>Panaeolus</taxon>
    </lineage>
</organism>
<keyword evidence="3" id="KW-1185">Reference proteome</keyword>
<dbReference type="Pfam" id="PF18758">
    <property type="entry name" value="KDZ"/>
    <property type="match status" value="1"/>
</dbReference>
<reference evidence="2 3" key="1">
    <citation type="journal article" date="2018" name="Evol. Lett.">
        <title>Horizontal gene cluster transfer increased hallucinogenic mushroom diversity.</title>
        <authorList>
            <person name="Reynolds H.T."/>
            <person name="Vijayakumar V."/>
            <person name="Gluck-Thaler E."/>
            <person name="Korotkin H.B."/>
            <person name="Matheny P.B."/>
            <person name="Slot J.C."/>
        </authorList>
    </citation>
    <scope>NUCLEOTIDE SEQUENCE [LARGE SCALE GENOMIC DNA]</scope>
    <source>
        <strain evidence="2 3">2629</strain>
    </source>
</reference>
<accession>A0A409YY17</accession>
<evidence type="ECO:0000313" key="3">
    <source>
        <dbReference type="Proteomes" id="UP000284842"/>
    </source>
</evidence>
<evidence type="ECO:0000256" key="1">
    <source>
        <dbReference type="SAM" id="MobiDB-lite"/>
    </source>
</evidence>
<dbReference type="AlphaFoldDB" id="A0A409YY17"/>
<dbReference type="EMBL" id="NHTK01000287">
    <property type="protein sequence ID" value="PPR07907.1"/>
    <property type="molecule type" value="Genomic_DNA"/>
</dbReference>
<feature type="region of interest" description="Disordered" evidence="1">
    <location>
        <begin position="58"/>
        <end position="101"/>
    </location>
</feature>
<evidence type="ECO:0000313" key="2">
    <source>
        <dbReference type="EMBL" id="PPR07907.1"/>
    </source>
</evidence>
<dbReference type="InterPro" id="IPR040521">
    <property type="entry name" value="KDZ"/>
</dbReference>
<sequence length="636" mass="73160">MAVWKKRQAESTYLYPENDEDSRVAEYIDKQAKFYEDHNYKDVDYPDLHRETLAKLQKRKGTTTMSPGPCPNAKHLLECKNNPQGETTERRLDEETDRQTPADDFKIYGAKLKHLTQSQIYRGLLDFKENQKQIKENKYHDPQDTTTKLLEKKGLPDTKPTMGDILSCGWSPRNKISKEDKGRNRLRTIVISESAYLIWKVRCEWKIGRDKDPRKAHTIPEITNRWTSTINKRLNLDRLHTNKRKFPKSKVDKTLAYNTWNGTLGGEAANTDGWVKTRVLVGIEIQDLESHTGVHNHISPGGINLPSGWDQVSPEKRFLYMLFTSMDANFHLKKQLVSSYKQDPGLGLAMAYMVPLHKHKAYALKHASQDDGLRYMDVGAVICARSEIMLPLRVGNLQKGERFCNMDYVFMSSIQSFLELAIILISYDRACQWFINFGSRVAGPDWPANLKTPGSVKLIPAISKLHEPMHKQENHQCYLLNHILGAGNTDGKGIERLWWPHNTVGKVTQANRNIQKEAHESFSCNIKKEVVNDWKHLCMEWDADESIPKSAKTPFNLEGTVLIELQVQKESDEEEDKRIKAGGLGNGLSLRSRQKHFLLMETKVFVINELVYRWLWMPGISSSLFICPAFWHTKVL</sequence>
<gene>
    <name evidence="2" type="ORF">CVT24_000591</name>
</gene>
<dbReference type="Proteomes" id="UP000284842">
    <property type="component" value="Unassembled WGS sequence"/>
</dbReference>
<dbReference type="STRING" id="181874.A0A409YY17"/>
<name>A0A409YY17_9AGAR</name>